<dbReference type="Proteomes" id="UP000049855">
    <property type="component" value="Unassembled WGS sequence"/>
</dbReference>
<accession>A0A0U1L0C9</accession>
<reference evidence="2" key="1">
    <citation type="submission" date="2015-03" db="EMBL/GenBank/DDBJ databases">
        <authorList>
            <person name="Nijsse Bart"/>
        </authorList>
    </citation>
    <scope>NUCLEOTIDE SEQUENCE [LARGE SCALE GENOMIC DNA]</scope>
</reference>
<evidence type="ECO:0000313" key="2">
    <source>
        <dbReference type="Proteomes" id="UP000049855"/>
    </source>
</evidence>
<evidence type="ECO:0000313" key="1">
    <source>
        <dbReference type="EMBL" id="CQR73130.1"/>
    </source>
</evidence>
<proteinExistence type="predicted"/>
<keyword evidence="2" id="KW-1185">Reference proteome</keyword>
<dbReference type="EMBL" id="CTRP01000012">
    <property type="protein sequence ID" value="CQR73130.1"/>
    <property type="molecule type" value="Genomic_DNA"/>
</dbReference>
<gene>
    <name evidence="1" type="ORF">SpAn4DRAFT_2362</name>
</gene>
<dbReference type="AlphaFoldDB" id="A0A0U1L0C9"/>
<organism evidence="1 2">
    <name type="scientific">Sporomusa ovata</name>
    <dbReference type="NCBI Taxonomy" id="2378"/>
    <lineage>
        <taxon>Bacteria</taxon>
        <taxon>Bacillati</taxon>
        <taxon>Bacillota</taxon>
        <taxon>Negativicutes</taxon>
        <taxon>Selenomonadales</taxon>
        <taxon>Sporomusaceae</taxon>
        <taxon>Sporomusa</taxon>
    </lineage>
</organism>
<protein>
    <submittedName>
        <fullName evidence="1">Uncharacterized protein</fullName>
    </submittedName>
</protein>
<name>A0A0U1L0C9_9FIRM</name>
<sequence length="50" mass="5918">MSSLFYIDKQSRANITLYINVVEYMKNQNSKLEYASVDDFVYGFFHVKEA</sequence>